<dbReference type="Gene3D" id="3.40.50.620">
    <property type="entry name" value="HUPs"/>
    <property type="match status" value="1"/>
</dbReference>
<comment type="caution">
    <text evidence="3">The sequence shown here is derived from an EMBL/GenBank/DDBJ whole genome shotgun (WGS) entry which is preliminary data.</text>
</comment>
<dbReference type="GO" id="GO:0008773">
    <property type="term" value="F:[protein-PII] uridylyltransferase activity"/>
    <property type="evidence" value="ECO:0007669"/>
    <property type="project" value="InterPro"/>
</dbReference>
<dbReference type="SUPFAM" id="SSF55021">
    <property type="entry name" value="ACT-like"/>
    <property type="match status" value="2"/>
</dbReference>
<dbReference type="CDD" id="cd04899">
    <property type="entry name" value="ACT_ACR-UUR-like_2"/>
    <property type="match status" value="1"/>
</dbReference>
<feature type="domain" description="ACT" evidence="2">
    <location>
        <begin position="138"/>
        <end position="227"/>
    </location>
</feature>
<evidence type="ECO:0000259" key="2">
    <source>
        <dbReference type="PROSITE" id="PS51671"/>
    </source>
</evidence>
<dbReference type="InterPro" id="IPR006675">
    <property type="entry name" value="HDIG_dom"/>
</dbReference>
<dbReference type="InterPro" id="IPR045865">
    <property type="entry name" value="ACT-like_dom_sf"/>
</dbReference>
<accession>A0A1J5QB12</accession>
<sequence length="388" mass="41008">MDDTPESIVVSSFDPIRREVARQSILKLLADGRIHPARIEEVVEKVKVDMDQHLKEIGEAACIELGFPDVHPKMHKLVGRLNYRTSYGQNVLEHTKEVARIAEYMAGEMGANAKLARRGAKDGAAAVGHVRPGLNASEVVVAAPDRPRLFVDLAAAITAAGANVVGAKVFTSRKGQALDVFYVQDVTGAAYGADSPRSLERLAAALEAAGRGAPVKSEAKKTGDLGRAAAFAITPTVMLDNEASEASTVVEASGRDRPGLLVALARPISDAGLSILSAHIDGYGERAVDAFYVVDAQGKKITDSKLMSSLKGDLMAALEAVDAIALFDQDTPLELINAVRPDVLVKGDDYAEDQVVGGTEVKSWGGKVVLVAIVPGRSSSRIIDKLSP</sequence>
<reference evidence="3" key="1">
    <citation type="submission" date="2016-10" db="EMBL/GenBank/DDBJ databases">
        <title>Sequence of Gallionella enrichment culture.</title>
        <authorList>
            <person name="Poehlein A."/>
            <person name="Muehling M."/>
            <person name="Daniel R."/>
        </authorList>
    </citation>
    <scope>NUCLEOTIDE SEQUENCE</scope>
</reference>
<dbReference type="InterPro" id="IPR014729">
    <property type="entry name" value="Rossmann-like_a/b/a_fold"/>
</dbReference>
<name>A0A1J5QB12_9ZZZZ</name>
<dbReference type="GO" id="GO:0016787">
    <property type="term" value="F:hydrolase activity"/>
    <property type="evidence" value="ECO:0007669"/>
    <property type="project" value="UniProtKB-KW"/>
</dbReference>
<organism evidence="3">
    <name type="scientific">mine drainage metagenome</name>
    <dbReference type="NCBI Taxonomy" id="410659"/>
    <lineage>
        <taxon>unclassified sequences</taxon>
        <taxon>metagenomes</taxon>
        <taxon>ecological metagenomes</taxon>
    </lineage>
</organism>
<dbReference type="InterPro" id="IPR002912">
    <property type="entry name" value="ACT_dom"/>
</dbReference>
<dbReference type="SUPFAM" id="SSF109604">
    <property type="entry name" value="HD-domain/PDEase-like"/>
    <property type="match status" value="1"/>
</dbReference>
<dbReference type="EC" id="3.1.-.-" evidence="3"/>
<keyword evidence="1 3" id="KW-0378">Hydrolase</keyword>
<evidence type="ECO:0000313" key="3">
    <source>
        <dbReference type="EMBL" id="OIQ80817.1"/>
    </source>
</evidence>
<dbReference type="CDD" id="cd04900">
    <property type="entry name" value="ACT_UUR-like_1"/>
    <property type="match status" value="1"/>
</dbReference>
<dbReference type="PROSITE" id="PS51671">
    <property type="entry name" value="ACT"/>
    <property type="match status" value="2"/>
</dbReference>
<dbReference type="PANTHER" id="PTHR47320:SF1">
    <property type="entry name" value="BIFUNCTIONAL URIDYLYLTRANSFERASE_URIDYLYL-REMOVING ENZYME"/>
    <property type="match status" value="1"/>
</dbReference>
<gene>
    <name evidence="3" type="primary">rny_15</name>
    <name evidence="3" type="ORF">GALL_374170</name>
</gene>
<dbReference type="InterPro" id="IPR010043">
    <property type="entry name" value="UTase/UR"/>
</dbReference>
<proteinExistence type="predicted"/>
<dbReference type="EMBL" id="MLJW01001007">
    <property type="protein sequence ID" value="OIQ80817.1"/>
    <property type="molecule type" value="Genomic_DNA"/>
</dbReference>
<dbReference type="PANTHER" id="PTHR47320">
    <property type="entry name" value="BIFUNCTIONAL URIDYLYLTRANSFERASE/URIDYLYL-REMOVING ENZYME"/>
    <property type="match status" value="1"/>
</dbReference>
<protein>
    <submittedName>
        <fullName evidence="3">Ribonuclease Y</fullName>
        <ecNumber evidence="3">3.1.-.-</ecNumber>
    </submittedName>
</protein>
<evidence type="ECO:0000256" key="1">
    <source>
        <dbReference type="ARBA" id="ARBA00022801"/>
    </source>
</evidence>
<feature type="domain" description="ACT" evidence="2">
    <location>
        <begin position="249"/>
        <end position="329"/>
    </location>
</feature>
<dbReference type="AlphaFoldDB" id="A0A1J5QB12"/>
<dbReference type="NCBIfam" id="TIGR00277">
    <property type="entry name" value="HDIG"/>
    <property type="match status" value="1"/>
</dbReference>